<sequence>MEYLFVYGTLMRNYTNNPFRLLLEKNTNFIGEAFTYGKLFLVDYYPGLIHDLPSENHKVYGEIVSFESETDFLKSLDEYEDYDPENIINSLYIRELKECFLLVDNSSFICHTYIYNQKVNNLKFLNKGRFFLS</sequence>
<dbReference type="InterPro" id="IPR013024">
    <property type="entry name" value="GGCT-like"/>
</dbReference>
<accession>A0AAE3H4V4</accession>
<evidence type="ECO:0000313" key="2">
    <source>
        <dbReference type="EMBL" id="MCP9765274.1"/>
    </source>
</evidence>
<organism evidence="2 3">
    <name type="scientific">Lacihabitans soyangensis</name>
    <dbReference type="NCBI Taxonomy" id="869394"/>
    <lineage>
        <taxon>Bacteria</taxon>
        <taxon>Pseudomonadati</taxon>
        <taxon>Bacteroidota</taxon>
        <taxon>Cytophagia</taxon>
        <taxon>Cytophagales</taxon>
        <taxon>Leadbetterellaceae</taxon>
        <taxon>Lacihabitans</taxon>
    </lineage>
</organism>
<dbReference type="CDD" id="cd06661">
    <property type="entry name" value="GGCT_like"/>
    <property type="match status" value="1"/>
</dbReference>
<evidence type="ECO:0000313" key="3">
    <source>
        <dbReference type="Proteomes" id="UP001204144"/>
    </source>
</evidence>
<dbReference type="InterPro" id="IPR009288">
    <property type="entry name" value="AIG2-like_dom"/>
</dbReference>
<gene>
    <name evidence="2" type="ORF">EGI31_20255</name>
</gene>
<dbReference type="Pfam" id="PF06094">
    <property type="entry name" value="GGACT"/>
    <property type="match status" value="1"/>
</dbReference>
<dbReference type="InterPro" id="IPR036568">
    <property type="entry name" value="GGCT-like_sf"/>
</dbReference>
<dbReference type="RefSeq" id="WP_255038964.1">
    <property type="nucleotide sequence ID" value="NZ_RJUF01000181.1"/>
</dbReference>
<reference evidence="2 3" key="1">
    <citation type="submission" date="2018-11" db="EMBL/GenBank/DDBJ databases">
        <title>Novel bacteria species description.</title>
        <authorList>
            <person name="Han J.-H."/>
        </authorList>
    </citation>
    <scope>NUCLEOTIDE SEQUENCE [LARGE SCALE GENOMIC DNA]</scope>
    <source>
        <strain evidence="2 3">KCTC23259</strain>
    </source>
</reference>
<proteinExistence type="predicted"/>
<comment type="caution">
    <text evidence="2">The sequence shown here is derived from an EMBL/GenBank/DDBJ whole genome shotgun (WGS) entry which is preliminary data.</text>
</comment>
<dbReference type="Gene3D" id="3.10.490.10">
    <property type="entry name" value="Gamma-glutamyl cyclotransferase-like"/>
    <property type="match status" value="1"/>
</dbReference>
<keyword evidence="3" id="KW-1185">Reference proteome</keyword>
<protein>
    <submittedName>
        <fullName evidence="2">Gamma-glutamylcyclotransferase</fullName>
    </submittedName>
</protein>
<name>A0AAE3H4V4_9BACT</name>
<feature type="domain" description="Gamma-glutamylcyclotransferase AIG2-like" evidence="1">
    <location>
        <begin position="4"/>
        <end position="125"/>
    </location>
</feature>
<dbReference type="Proteomes" id="UP001204144">
    <property type="component" value="Unassembled WGS sequence"/>
</dbReference>
<dbReference type="AlphaFoldDB" id="A0AAE3H4V4"/>
<dbReference type="SUPFAM" id="SSF110857">
    <property type="entry name" value="Gamma-glutamyl cyclotransferase-like"/>
    <property type="match status" value="1"/>
</dbReference>
<evidence type="ECO:0000259" key="1">
    <source>
        <dbReference type="Pfam" id="PF06094"/>
    </source>
</evidence>
<dbReference type="EMBL" id="RJUF01000181">
    <property type="protein sequence ID" value="MCP9765274.1"/>
    <property type="molecule type" value="Genomic_DNA"/>
</dbReference>